<dbReference type="Gene3D" id="1.25.40.10">
    <property type="entry name" value="Tetratricopeptide repeat domain"/>
    <property type="match status" value="2"/>
</dbReference>
<name>A0A8H7D158_9AGAR</name>
<dbReference type="PROSITE" id="PS00108">
    <property type="entry name" value="PROTEIN_KINASE_ST"/>
    <property type="match status" value="1"/>
</dbReference>
<evidence type="ECO:0000313" key="5">
    <source>
        <dbReference type="EMBL" id="KAF7354913.1"/>
    </source>
</evidence>
<dbReference type="Pfam" id="PF13432">
    <property type="entry name" value="TPR_16"/>
    <property type="match status" value="1"/>
</dbReference>
<comment type="caution">
    <text evidence="5">The sequence shown here is derived from an EMBL/GenBank/DDBJ whole genome shotgun (WGS) entry which is preliminary data.</text>
</comment>
<dbReference type="InterPro" id="IPR011990">
    <property type="entry name" value="TPR-like_helical_dom_sf"/>
</dbReference>
<evidence type="ECO:0000313" key="6">
    <source>
        <dbReference type="Proteomes" id="UP000623467"/>
    </source>
</evidence>
<sequence length="834" mass="94652">MFIPPNEHDILNNMHRGPWFELHQNFVLYILHALKLYPNPCNEIIRLSKQWAEWDVLTSLANYRFVVQILFEYLTKLPNLSPASAIDVPKRLSQDMSQVLHVIDSILSDRATYEHFLSCRGTVAQRLLDLLQDLLDSSHELRSRPSLSKALVRLSGECGIHPTCFTLEVKKVTQQVAGGGFGDIWKGLVGGQTVAVKSMRQFADDDVKASIKKLGREALIWRQLSHPNLLPFFGMYMLENRLCLISPWMDNGDLKKFLNNPPNDIDRVALIADVAQGLEYLHSNDVVHGDLKTVNILVTPSRRACISDFGLSTIVDELSLKMTFSSRSGRAGTVRYQAPELLKNESPTHFGSDIYAFACVGYEILTGKVPFFEVANEASIIFKVVIEEARPSGLELIFPDKLRLLLVDCWHQKADKRPTSSAILQRLLNHSAGEKIKRSQPSDWDGTYSARFRRSIQEWPLFPSIGEIERRILSNARIVHHTSLEVSESIRPDEISRLPTSLTEMSWPDDTEAQVTENETMKNTGNEAHKKRDLQKAESQSLKSWEWPQDITFYMGVVHFEQGEYDRAIEACNKAVQEFEGRFLRSEADSELVAKAYGLMGSSLQKKGDYASAIEYFQKSLTEHRSPDILNKLQDVQRIKAEEEMQAYDPAKSATAREKGNGQFNAGDFLSAVKSYTESIRRNPSDARGYMNRAAAYKKLEALPEALKDVDEAIKTDPTFTKAYIRKSSILFAMQDYAKAIEAAQEARDHDPEHKHTREISQKEMKCQQELLMQGTKTLERAMRNLEVAQLVNNPEIRQILQQTNPLALQDHMRNPIMRGKIQKLVNAGFSRAG</sequence>
<feature type="repeat" description="TPR" evidence="2">
    <location>
        <begin position="594"/>
        <end position="627"/>
    </location>
</feature>
<keyword evidence="5" id="KW-0808">Transferase</keyword>
<dbReference type="InterPro" id="IPR000719">
    <property type="entry name" value="Prot_kinase_dom"/>
</dbReference>
<dbReference type="Pfam" id="PF07714">
    <property type="entry name" value="PK_Tyr_Ser-Thr"/>
    <property type="match status" value="1"/>
</dbReference>
<feature type="domain" description="Protein kinase" evidence="4">
    <location>
        <begin position="170"/>
        <end position="433"/>
    </location>
</feature>
<keyword evidence="5" id="KW-0418">Kinase</keyword>
<dbReference type="InterPro" id="IPR011009">
    <property type="entry name" value="Kinase-like_dom_sf"/>
</dbReference>
<dbReference type="Pfam" id="PF13424">
    <property type="entry name" value="TPR_12"/>
    <property type="match status" value="1"/>
</dbReference>
<dbReference type="PANTHER" id="PTHR44329">
    <property type="entry name" value="SERINE/THREONINE-PROTEIN KINASE TNNI3K-RELATED"/>
    <property type="match status" value="1"/>
</dbReference>
<dbReference type="SUPFAM" id="SSF56112">
    <property type="entry name" value="Protein kinase-like (PK-like)"/>
    <property type="match status" value="1"/>
</dbReference>
<keyword evidence="2" id="KW-0802">TPR repeat</keyword>
<keyword evidence="6" id="KW-1185">Reference proteome</keyword>
<evidence type="ECO:0000256" key="1">
    <source>
        <dbReference type="ARBA" id="ARBA00022737"/>
    </source>
</evidence>
<dbReference type="InterPro" id="IPR041243">
    <property type="entry name" value="STI1/HOP_DP"/>
</dbReference>
<evidence type="ECO:0000256" key="3">
    <source>
        <dbReference type="SAM" id="MobiDB-lite"/>
    </source>
</evidence>
<proteinExistence type="predicted"/>
<feature type="repeat" description="TPR" evidence="2">
    <location>
        <begin position="721"/>
        <end position="754"/>
    </location>
</feature>
<feature type="repeat" description="TPR" evidence="2">
    <location>
        <begin position="687"/>
        <end position="720"/>
    </location>
</feature>
<dbReference type="InterPro" id="IPR001245">
    <property type="entry name" value="Ser-Thr/Tyr_kinase_cat_dom"/>
</dbReference>
<evidence type="ECO:0000256" key="2">
    <source>
        <dbReference type="PROSITE-ProRule" id="PRU00339"/>
    </source>
</evidence>
<accession>A0A8H7D158</accession>
<dbReference type="InterPro" id="IPR019734">
    <property type="entry name" value="TPR_rpt"/>
</dbReference>
<dbReference type="PROSITE" id="PS50011">
    <property type="entry name" value="PROTEIN_KINASE_DOM"/>
    <property type="match status" value="1"/>
</dbReference>
<dbReference type="Gene3D" id="1.10.510.10">
    <property type="entry name" value="Transferase(Phosphotransferase) domain 1"/>
    <property type="match status" value="1"/>
</dbReference>
<dbReference type="GO" id="GO:0005524">
    <property type="term" value="F:ATP binding"/>
    <property type="evidence" value="ECO:0007669"/>
    <property type="project" value="InterPro"/>
</dbReference>
<gene>
    <name evidence="5" type="ORF">MSAN_01406100</name>
</gene>
<dbReference type="OrthoDB" id="2423701at2759"/>
<keyword evidence="1" id="KW-0677">Repeat</keyword>
<feature type="region of interest" description="Disordered" evidence="3">
    <location>
        <begin position="508"/>
        <end position="535"/>
    </location>
</feature>
<evidence type="ECO:0000259" key="4">
    <source>
        <dbReference type="PROSITE" id="PS50011"/>
    </source>
</evidence>
<protein>
    <submittedName>
        <fullName evidence="5">Protein kinase domain-containing protein</fullName>
    </submittedName>
</protein>
<dbReference type="InterPro" id="IPR008271">
    <property type="entry name" value="Ser/Thr_kinase_AS"/>
</dbReference>
<dbReference type="AlphaFoldDB" id="A0A8H7D158"/>
<dbReference type="Pfam" id="PF17830">
    <property type="entry name" value="STI1-HOP_DP"/>
    <property type="match status" value="1"/>
</dbReference>
<organism evidence="5 6">
    <name type="scientific">Mycena sanguinolenta</name>
    <dbReference type="NCBI Taxonomy" id="230812"/>
    <lineage>
        <taxon>Eukaryota</taxon>
        <taxon>Fungi</taxon>
        <taxon>Dikarya</taxon>
        <taxon>Basidiomycota</taxon>
        <taxon>Agaricomycotina</taxon>
        <taxon>Agaricomycetes</taxon>
        <taxon>Agaricomycetidae</taxon>
        <taxon>Agaricales</taxon>
        <taxon>Marasmiineae</taxon>
        <taxon>Mycenaceae</taxon>
        <taxon>Mycena</taxon>
    </lineage>
</organism>
<dbReference type="PROSITE" id="PS50005">
    <property type="entry name" value="TPR"/>
    <property type="match status" value="4"/>
</dbReference>
<dbReference type="Proteomes" id="UP000623467">
    <property type="component" value="Unassembled WGS sequence"/>
</dbReference>
<dbReference type="SMART" id="SM00028">
    <property type="entry name" value="TPR"/>
    <property type="match status" value="5"/>
</dbReference>
<reference evidence="5" key="1">
    <citation type="submission" date="2020-05" db="EMBL/GenBank/DDBJ databases">
        <title>Mycena genomes resolve the evolution of fungal bioluminescence.</title>
        <authorList>
            <person name="Tsai I.J."/>
        </authorList>
    </citation>
    <scope>NUCLEOTIDE SEQUENCE</scope>
    <source>
        <strain evidence="5">160909Yilan</strain>
    </source>
</reference>
<dbReference type="SUPFAM" id="SSF48452">
    <property type="entry name" value="TPR-like"/>
    <property type="match status" value="2"/>
</dbReference>
<dbReference type="Gene3D" id="1.10.260.100">
    <property type="match status" value="1"/>
</dbReference>
<dbReference type="GO" id="GO:0004674">
    <property type="term" value="F:protein serine/threonine kinase activity"/>
    <property type="evidence" value="ECO:0007669"/>
    <property type="project" value="TreeGrafter"/>
</dbReference>
<dbReference type="InterPro" id="IPR051681">
    <property type="entry name" value="Ser/Thr_Kinases-Pseudokinases"/>
</dbReference>
<feature type="compositionally biased region" description="Polar residues" evidence="3">
    <location>
        <begin position="513"/>
        <end position="526"/>
    </location>
</feature>
<dbReference type="Pfam" id="PF13181">
    <property type="entry name" value="TPR_8"/>
    <property type="match status" value="1"/>
</dbReference>
<feature type="repeat" description="TPR" evidence="2">
    <location>
        <begin position="549"/>
        <end position="582"/>
    </location>
</feature>
<dbReference type="EMBL" id="JACAZH010000011">
    <property type="protein sequence ID" value="KAF7354913.1"/>
    <property type="molecule type" value="Genomic_DNA"/>
</dbReference>
<dbReference type="SMART" id="SM00220">
    <property type="entry name" value="S_TKc"/>
    <property type="match status" value="1"/>
</dbReference>